<evidence type="ECO:0000256" key="1">
    <source>
        <dbReference type="SAM" id="MobiDB-lite"/>
    </source>
</evidence>
<keyword evidence="3" id="KW-1185">Reference proteome</keyword>
<reference evidence="2 3" key="1">
    <citation type="submission" date="2016-10" db="EMBL/GenBank/DDBJ databases">
        <authorList>
            <person name="de Groot N.N."/>
        </authorList>
    </citation>
    <scope>NUCLEOTIDE SEQUENCE [LARGE SCALE GENOMIC DNA]</scope>
    <source>
        <strain evidence="3">L7-484,KACC 16230,DSM 25025</strain>
    </source>
</reference>
<evidence type="ECO:0000313" key="2">
    <source>
        <dbReference type="EMBL" id="SDO34773.1"/>
    </source>
</evidence>
<dbReference type="EMBL" id="FNIT01000005">
    <property type="protein sequence ID" value="SDO34773.1"/>
    <property type="molecule type" value="Genomic_DNA"/>
</dbReference>
<feature type="compositionally biased region" description="Polar residues" evidence="1">
    <location>
        <begin position="145"/>
        <end position="155"/>
    </location>
</feature>
<feature type="compositionally biased region" description="Low complexity" evidence="1">
    <location>
        <begin position="129"/>
        <end position="144"/>
    </location>
</feature>
<dbReference type="Proteomes" id="UP000198793">
    <property type="component" value="Unassembled WGS sequence"/>
</dbReference>
<organism evidence="2 3">
    <name type="scientific">Aureimonas jatrophae</name>
    <dbReference type="NCBI Taxonomy" id="1166073"/>
    <lineage>
        <taxon>Bacteria</taxon>
        <taxon>Pseudomonadati</taxon>
        <taxon>Pseudomonadota</taxon>
        <taxon>Alphaproteobacteria</taxon>
        <taxon>Hyphomicrobiales</taxon>
        <taxon>Aurantimonadaceae</taxon>
        <taxon>Aureimonas</taxon>
    </lineage>
</organism>
<name>A0A1H0ITY0_9HYPH</name>
<protein>
    <submittedName>
        <fullName evidence="2">Uncharacterized protein</fullName>
    </submittedName>
</protein>
<dbReference type="STRING" id="1166073.SAMN05192530_105333"/>
<sequence>MSASSAQRAVTLASSASASPPSASKPASVAPAPAVIVFGLDDTGKAHASAFDASEVALAEKAAGIMGMSIVPITTDAERALAAKVPKGRLFASGRGFVPFVKAALYAELQALAAHHGVAASQPALATPLTSSGGATPPSTSSETNMSNPASQSVAGTGNAIESLQPTHWADIRIGAIVLAAIAPKHCEWFECEVVGTDKADGFTLRYCDWPKEPTFVRQRHELSLMHPSREVEPPAEADVATA</sequence>
<dbReference type="AlphaFoldDB" id="A0A1H0ITY0"/>
<proteinExistence type="predicted"/>
<gene>
    <name evidence="2" type="ORF">SAMN05192530_105333</name>
</gene>
<evidence type="ECO:0000313" key="3">
    <source>
        <dbReference type="Proteomes" id="UP000198793"/>
    </source>
</evidence>
<feature type="region of interest" description="Disordered" evidence="1">
    <location>
        <begin position="129"/>
        <end position="155"/>
    </location>
</feature>
<accession>A0A1H0ITY0</accession>